<dbReference type="EMBL" id="JBHSOD010000001">
    <property type="protein sequence ID" value="MFC5883725.1"/>
    <property type="molecule type" value="Genomic_DNA"/>
</dbReference>
<feature type="transmembrane region" description="Helical" evidence="2">
    <location>
        <begin position="336"/>
        <end position="354"/>
    </location>
</feature>
<feature type="compositionally biased region" description="Low complexity" evidence="1">
    <location>
        <begin position="265"/>
        <end position="281"/>
    </location>
</feature>
<dbReference type="RefSeq" id="WP_313766514.1">
    <property type="nucleotide sequence ID" value="NZ_BAAAVH010000072.1"/>
</dbReference>
<feature type="transmembrane region" description="Helical" evidence="2">
    <location>
        <begin position="525"/>
        <end position="544"/>
    </location>
</feature>
<organism evidence="3 4">
    <name type="scientific">Kitasatospora aburaviensis</name>
    <dbReference type="NCBI Taxonomy" id="67265"/>
    <lineage>
        <taxon>Bacteria</taxon>
        <taxon>Bacillati</taxon>
        <taxon>Actinomycetota</taxon>
        <taxon>Actinomycetes</taxon>
        <taxon>Kitasatosporales</taxon>
        <taxon>Streptomycetaceae</taxon>
        <taxon>Kitasatospora</taxon>
    </lineage>
</organism>
<feature type="transmembrane region" description="Helical" evidence="2">
    <location>
        <begin position="38"/>
        <end position="62"/>
    </location>
</feature>
<feature type="transmembrane region" description="Helical" evidence="2">
    <location>
        <begin position="299"/>
        <end position="329"/>
    </location>
</feature>
<keyword evidence="4" id="KW-1185">Reference proteome</keyword>
<feature type="region of interest" description="Disordered" evidence="1">
    <location>
        <begin position="1"/>
        <end position="30"/>
    </location>
</feature>
<feature type="transmembrane region" description="Helical" evidence="2">
    <location>
        <begin position="111"/>
        <end position="131"/>
    </location>
</feature>
<protein>
    <submittedName>
        <fullName evidence="3">Glycosyltransferase</fullName>
    </submittedName>
</protein>
<feature type="compositionally biased region" description="Low complexity" evidence="1">
    <location>
        <begin position="482"/>
        <end position="510"/>
    </location>
</feature>
<feature type="region of interest" description="Disordered" evidence="1">
    <location>
        <begin position="472"/>
        <end position="521"/>
    </location>
</feature>
<feature type="compositionally biased region" description="Pro residues" evidence="1">
    <location>
        <begin position="511"/>
        <end position="520"/>
    </location>
</feature>
<dbReference type="Proteomes" id="UP001596067">
    <property type="component" value="Unassembled WGS sequence"/>
</dbReference>
<proteinExistence type="predicted"/>
<name>A0ABW1EP20_9ACTN</name>
<reference evidence="4" key="1">
    <citation type="journal article" date="2019" name="Int. J. Syst. Evol. Microbiol.">
        <title>The Global Catalogue of Microorganisms (GCM) 10K type strain sequencing project: providing services to taxonomists for standard genome sequencing and annotation.</title>
        <authorList>
            <consortium name="The Broad Institute Genomics Platform"/>
            <consortium name="The Broad Institute Genome Sequencing Center for Infectious Disease"/>
            <person name="Wu L."/>
            <person name="Ma J."/>
        </authorList>
    </citation>
    <scope>NUCLEOTIDE SEQUENCE [LARGE SCALE GENOMIC DNA]</scope>
    <source>
        <strain evidence="4">CGMCC 4.1469</strain>
    </source>
</reference>
<keyword evidence="2" id="KW-0812">Transmembrane</keyword>
<feature type="transmembrane region" description="Helical" evidence="2">
    <location>
        <begin position="447"/>
        <end position="467"/>
    </location>
</feature>
<feature type="transmembrane region" description="Helical" evidence="2">
    <location>
        <begin position="82"/>
        <end position="99"/>
    </location>
</feature>
<feature type="transmembrane region" description="Helical" evidence="2">
    <location>
        <begin position="397"/>
        <end position="415"/>
    </location>
</feature>
<evidence type="ECO:0000256" key="2">
    <source>
        <dbReference type="SAM" id="Phobius"/>
    </source>
</evidence>
<comment type="caution">
    <text evidence="3">The sequence shown here is derived from an EMBL/GenBank/DDBJ whole genome shotgun (WGS) entry which is preliminary data.</text>
</comment>
<keyword evidence="2" id="KW-0472">Membrane</keyword>
<feature type="transmembrane region" description="Helical" evidence="2">
    <location>
        <begin position="189"/>
        <end position="207"/>
    </location>
</feature>
<accession>A0ABW1EP20</accession>
<feature type="compositionally biased region" description="Basic and acidic residues" evidence="1">
    <location>
        <begin position="1"/>
        <end position="16"/>
    </location>
</feature>
<feature type="region of interest" description="Disordered" evidence="1">
    <location>
        <begin position="265"/>
        <end position="288"/>
    </location>
</feature>
<feature type="transmembrane region" description="Helical" evidence="2">
    <location>
        <begin position="239"/>
        <end position="257"/>
    </location>
</feature>
<gene>
    <name evidence="3" type="ORF">ACFP0N_01855</name>
</gene>
<sequence length="694" mass="73265">MTDSLEREDVRPDPRTPAHRPLAQRTSAHRSGGLRTALAAPGLSGWVVRGALPAALALWLLALSRTQLSRMGDLGLLQALPPAYFAALVLLTLGFVTALRAPRIRHRWPAAYVLALILVVHATPSLLYPTLRYAWAWKHVAIVDAMLRHGGTVPGAGKLDVYNQWPGFFELHALVLRVTGLDSVLGYASWYPLITNLLLLGPLLMLYRSITRDRRLVWGGVWLYYSTAWVGQDYFSPQAFAYLVSLTVVALIMRQLAVARTLAAPGRGPAGRRAGPPGARALSTADEVPPRGGWRVAPFVLILVLLAAIVSSHQLTPIMLAVSLALLALGRRNRRTVLPVLAALVGLTVLWDATVARPFVSQNLAGLVSALGSPDHNAASGLAQLGQAAPGQIMTSWADRCLTAVVVLLALAALVRRRWVRRVGLVPLLTAPLLVLLANAYDGEMLFRAYLFALPAAAFLAATLLWGTRDAKPADPRPADPPSGSASGADSGSPSGADSGADSGAASGRPSAPPPGPPGGPLRTGLTAVVLLGLLGGLLFGYFGKESMNYFTPQEAAALRYVAATPAGSRIVSLTSNEPGGELHYDDHDRLVLSDASHDDLKRLVANPGDVLRTMLERPNVAGGPTYLILTRAQIAECELTGLLPVTTTEGFAAAAATAPDLRLVFSNDDAVVYQYVPSGGGSTGSAPTGGRTP</sequence>
<evidence type="ECO:0000313" key="4">
    <source>
        <dbReference type="Proteomes" id="UP001596067"/>
    </source>
</evidence>
<evidence type="ECO:0000313" key="3">
    <source>
        <dbReference type="EMBL" id="MFC5883725.1"/>
    </source>
</evidence>
<evidence type="ECO:0000256" key="1">
    <source>
        <dbReference type="SAM" id="MobiDB-lite"/>
    </source>
</evidence>
<keyword evidence="2" id="KW-1133">Transmembrane helix</keyword>